<proteinExistence type="predicted"/>
<feature type="domain" description="Non-haem dioxygenase N-terminal" evidence="4">
    <location>
        <begin position="129"/>
        <end position="239"/>
    </location>
</feature>
<dbReference type="Gene3D" id="2.60.120.330">
    <property type="entry name" value="B-lactam Antibiotic, Isopenicillin N Synthase, Chain"/>
    <property type="match status" value="2"/>
</dbReference>
<evidence type="ECO:0000256" key="3">
    <source>
        <dbReference type="ARBA" id="ARBA00023004"/>
    </source>
</evidence>
<keyword evidence="2" id="KW-0560">Oxidoreductase</keyword>
<evidence type="ECO:0000313" key="5">
    <source>
        <dbReference type="EMBL" id="CAK9168777.1"/>
    </source>
</evidence>
<dbReference type="Proteomes" id="UP001642360">
    <property type="component" value="Unassembled WGS sequence"/>
</dbReference>
<dbReference type="SUPFAM" id="SSF51197">
    <property type="entry name" value="Clavaminate synthase-like"/>
    <property type="match status" value="2"/>
</dbReference>
<dbReference type="InterPro" id="IPR026992">
    <property type="entry name" value="DIOX_N"/>
</dbReference>
<sequence>MDSKDEGSSSSFPMGITAQEKGLSHVPECYMIPPSHRPSLNPETADVPVIDLAGLDKDPAQRSLIIKNIGNACRTKGFFQTRMDSKDEGSSSSFPMGKTAQEKGLSHVPECYMIPPSHRPSLNPETADVPVIDLAGLDKDPAQRSLIIKNIGNACRTKGFFQIMNHGIPQSILDGALSVAIGFFDLPTGEKVKFMSNDVHKPVRYGTSLGGGVDKVQFWRVFLKHYASPLKDWVELWPTNPPDYRYFHLLAAINLCNFQYC</sequence>
<evidence type="ECO:0000256" key="1">
    <source>
        <dbReference type="ARBA" id="ARBA00022723"/>
    </source>
</evidence>
<reference evidence="5 6" key="1">
    <citation type="submission" date="2024-02" db="EMBL/GenBank/DDBJ databases">
        <authorList>
            <person name="Vignale AGUSTIN F."/>
            <person name="Sosa J E."/>
            <person name="Modenutti C."/>
        </authorList>
    </citation>
    <scope>NUCLEOTIDE SEQUENCE [LARGE SCALE GENOMIC DNA]</scope>
</reference>
<evidence type="ECO:0000259" key="4">
    <source>
        <dbReference type="Pfam" id="PF14226"/>
    </source>
</evidence>
<dbReference type="PANTHER" id="PTHR10209:SF751">
    <property type="entry name" value="OS06G0255100 PROTEIN"/>
    <property type="match status" value="1"/>
</dbReference>
<dbReference type="PANTHER" id="PTHR10209">
    <property type="entry name" value="OXIDOREDUCTASE, 2OG-FE II OXYGENASE FAMILY PROTEIN"/>
    <property type="match status" value="1"/>
</dbReference>
<keyword evidence="6" id="KW-1185">Reference proteome</keyword>
<dbReference type="EMBL" id="CAUOFW020005158">
    <property type="protein sequence ID" value="CAK9168777.1"/>
    <property type="molecule type" value="Genomic_DNA"/>
</dbReference>
<dbReference type="AlphaFoldDB" id="A0ABC8TL32"/>
<comment type="caution">
    <text evidence="5">The sequence shown here is derived from an EMBL/GenBank/DDBJ whole genome shotgun (WGS) entry which is preliminary data.</text>
</comment>
<dbReference type="Pfam" id="PF14226">
    <property type="entry name" value="DIOX_N"/>
    <property type="match status" value="1"/>
</dbReference>
<evidence type="ECO:0000313" key="6">
    <source>
        <dbReference type="Proteomes" id="UP001642360"/>
    </source>
</evidence>
<name>A0ABC8TL32_9AQUA</name>
<organism evidence="5 6">
    <name type="scientific">Ilex paraguariensis</name>
    <name type="common">yerba mate</name>
    <dbReference type="NCBI Taxonomy" id="185542"/>
    <lineage>
        <taxon>Eukaryota</taxon>
        <taxon>Viridiplantae</taxon>
        <taxon>Streptophyta</taxon>
        <taxon>Embryophyta</taxon>
        <taxon>Tracheophyta</taxon>
        <taxon>Spermatophyta</taxon>
        <taxon>Magnoliopsida</taxon>
        <taxon>eudicotyledons</taxon>
        <taxon>Gunneridae</taxon>
        <taxon>Pentapetalae</taxon>
        <taxon>asterids</taxon>
        <taxon>campanulids</taxon>
        <taxon>Aquifoliales</taxon>
        <taxon>Aquifoliaceae</taxon>
        <taxon>Ilex</taxon>
    </lineage>
</organism>
<dbReference type="GO" id="GO:0016491">
    <property type="term" value="F:oxidoreductase activity"/>
    <property type="evidence" value="ECO:0007669"/>
    <property type="project" value="UniProtKB-KW"/>
</dbReference>
<protein>
    <recommendedName>
        <fullName evidence="4">Non-haem dioxygenase N-terminal domain-containing protein</fullName>
    </recommendedName>
</protein>
<keyword evidence="1" id="KW-0479">Metal-binding</keyword>
<dbReference type="GO" id="GO:0046872">
    <property type="term" value="F:metal ion binding"/>
    <property type="evidence" value="ECO:0007669"/>
    <property type="project" value="UniProtKB-KW"/>
</dbReference>
<accession>A0ABC8TL32</accession>
<dbReference type="InterPro" id="IPR027443">
    <property type="entry name" value="IPNS-like_sf"/>
</dbReference>
<gene>
    <name evidence="5" type="ORF">ILEXP_LOCUS38190</name>
</gene>
<keyword evidence="3" id="KW-0408">Iron</keyword>
<evidence type="ECO:0000256" key="2">
    <source>
        <dbReference type="ARBA" id="ARBA00023002"/>
    </source>
</evidence>